<dbReference type="OrthoDB" id="9809878at2"/>
<evidence type="ECO:0000256" key="3">
    <source>
        <dbReference type="PIRNR" id="PIRNR002070"/>
    </source>
</evidence>
<evidence type="ECO:0000313" key="4">
    <source>
        <dbReference type="EMBL" id="SFL24087.1"/>
    </source>
</evidence>
<keyword evidence="2" id="KW-0227">DNA damage</keyword>
<evidence type="ECO:0000256" key="1">
    <source>
        <dbReference type="ARBA" id="ARBA00023125"/>
    </source>
</evidence>
<dbReference type="PANTHER" id="PTHR10302:SF27">
    <property type="entry name" value="SINGLE-STRANDED DNA-BINDING PROTEIN"/>
    <property type="match status" value="1"/>
</dbReference>
<dbReference type="AlphaFoldDB" id="A0A1I4G4A2"/>
<comment type="caution">
    <text evidence="2">Lacks conserved residue(s) required for the propagation of feature annotation.</text>
</comment>
<comment type="subunit">
    <text evidence="2">Homotetramer.</text>
</comment>
<dbReference type="EMBL" id="FOTJ01000003">
    <property type="protein sequence ID" value="SFL24087.1"/>
    <property type="molecule type" value="Genomic_DNA"/>
</dbReference>
<dbReference type="Gene3D" id="2.40.50.140">
    <property type="entry name" value="Nucleic acid-binding proteins"/>
    <property type="match status" value="1"/>
</dbReference>
<name>A0A1I4G4A2_9LACT</name>
<dbReference type="PROSITE" id="PS50935">
    <property type="entry name" value="SSB"/>
    <property type="match status" value="1"/>
</dbReference>
<dbReference type="SUPFAM" id="SSF50249">
    <property type="entry name" value="Nucleic acid-binding proteins"/>
    <property type="match status" value="1"/>
</dbReference>
<dbReference type="PANTHER" id="PTHR10302">
    <property type="entry name" value="SINGLE-STRANDED DNA-BINDING PROTEIN"/>
    <property type="match status" value="1"/>
</dbReference>
<keyword evidence="2" id="KW-0234">DNA repair</keyword>
<dbReference type="GO" id="GO:0006310">
    <property type="term" value="P:DNA recombination"/>
    <property type="evidence" value="ECO:0007669"/>
    <property type="project" value="UniProtKB-UniRule"/>
</dbReference>
<gene>
    <name evidence="4" type="ORF">SAMN05216438_10317</name>
</gene>
<reference evidence="4 5" key="1">
    <citation type="submission" date="2016-10" db="EMBL/GenBank/DDBJ databases">
        <authorList>
            <person name="de Groot N.N."/>
        </authorList>
    </citation>
    <scope>NUCLEOTIDE SEQUENCE [LARGE SCALE GENOMIC DNA]</scope>
    <source>
        <strain evidence="4 5">M79</strain>
    </source>
</reference>
<dbReference type="GO" id="GO:0003697">
    <property type="term" value="F:single-stranded DNA binding"/>
    <property type="evidence" value="ECO:0007669"/>
    <property type="project" value="UniProtKB-UniRule"/>
</dbReference>
<keyword evidence="2" id="KW-0235">DNA replication</keyword>
<dbReference type="InterPro" id="IPR012340">
    <property type="entry name" value="NA-bd_OB-fold"/>
</dbReference>
<keyword evidence="2" id="KW-0233">DNA recombination</keyword>
<organism evidence="4 5">
    <name type="scientific">Lactococcus garvieae</name>
    <dbReference type="NCBI Taxonomy" id="1363"/>
    <lineage>
        <taxon>Bacteria</taxon>
        <taxon>Bacillati</taxon>
        <taxon>Bacillota</taxon>
        <taxon>Bacilli</taxon>
        <taxon>Lactobacillales</taxon>
        <taxon>Streptococcaceae</taxon>
        <taxon>Lactococcus</taxon>
    </lineage>
</organism>
<evidence type="ECO:0000256" key="2">
    <source>
        <dbReference type="HAMAP-Rule" id="MF_00984"/>
    </source>
</evidence>
<proteinExistence type="inferred from homology"/>
<dbReference type="CDD" id="cd04496">
    <property type="entry name" value="SSB_OBF"/>
    <property type="match status" value="1"/>
</dbReference>
<dbReference type="GO" id="GO:0009295">
    <property type="term" value="C:nucleoid"/>
    <property type="evidence" value="ECO:0007669"/>
    <property type="project" value="TreeGrafter"/>
</dbReference>
<comment type="function">
    <text evidence="2">Plays an important role in DNA replication, recombination and repair. Binds to ssDNA and to an array of partner proteins to recruit them to their sites of action during DNA metabolism.</text>
</comment>
<dbReference type="RefSeq" id="WP_074750683.1">
    <property type="nucleotide sequence ID" value="NZ_CAXVJC010000002.1"/>
</dbReference>
<dbReference type="HAMAP" id="MF_00984">
    <property type="entry name" value="SSB"/>
    <property type="match status" value="1"/>
</dbReference>
<dbReference type="Proteomes" id="UP000181969">
    <property type="component" value="Unassembled WGS sequence"/>
</dbReference>
<accession>A0A1I4G4A2</accession>
<sequence>MNKTLLVGRLVADPELTKTSNGKSLLRINLAVKRRYKNASGEKDTDFFTLVFWEKQAEHCMSYAKKGALLAVEGEIRSRSYVDKNEQKRYVTEVLVKAFDLLESRATIAMRQDSIENSALNLKEDELPF</sequence>
<dbReference type="InterPro" id="IPR011344">
    <property type="entry name" value="ssDNA-bd"/>
</dbReference>
<dbReference type="GO" id="GO:0006281">
    <property type="term" value="P:DNA repair"/>
    <property type="evidence" value="ECO:0007669"/>
    <property type="project" value="UniProtKB-UniRule"/>
</dbReference>
<keyword evidence="1 2" id="KW-0238">DNA-binding</keyword>
<dbReference type="InterPro" id="IPR000424">
    <property type="entry name" value="Primosome_PriB/ssb"/>
</dbReference>
<evidence type="ECO:0000313" key="5">
    <source>
        <dbReference type="Proteomes" id="UP000181969"/>
    </source>
</evidence>
<protein>
    <recommendedName>
        <fullName evidence="2 3">Single-stranded DNA-binding protein</fullName>
        <shortName evidence="2">SSB</shortName>
    </recommendedName>
</protein>
<dbReference type="GO" id="GO:0006260">
    <property type="term" value="P:DNA replication"/>
    <property type="evidence" value="ECO:0007669"/>
    <property type="project" value="UniProtKB-UniRule"/>
</dbReference>
<dbReference type="Pfam" id="PF00436">
    <property type="entry name" value="SSB"/>
    <property type="match status" value="1"/>
</dbReference>
<feature type="short sequence motif" description="Important for interaction with partner proteins" evidence="2">
    <location>
        <begin position="124"/>
        <end position="129"/>
    </location>
</feature>
<dbReference type="PIRSF" id="PIRSF002070">
    <property type="entry name" value="SSB"/>
    <property type="match status" value="1"/>
</dbReference>
<dbReference type="NCBIfam" id="TIGR00621">
    <property type="entry name" value="ssb"/>
    <property type="match status" value="1"/>
</dbReference>